<dbReference type="EMBL" id="FQWO01000005">
    <property type="protein sequence ID" value="SHG89262.1"/>
    <property type="molecule type" value="Genomic_DNA"/>
</dbReference>
<accession>A0A1M5NIE1</accession>
<reference evidence="3" key="2">
    <citation type="submission" date="2016-11" db="EMBL/GenBank/DDBJ databases">
        <authorList>
            <person name="Varghese N."/>
            <person name="Submissions S."/>
        </authorList>
    </citation>
    <scope>NUCLEOTIDE SEQUENCE [LARGE SCALE GENOMIC DNA]</scope>
    <source>
        <strain evidence="3">DSM 19729</strain>
    </source>
</reference>
<reference evidence="1 4" key="3">
    <citation type="submission" date="2018-03" db="EMBL/GenBank/DDBJ databases">
        <title>Genomic Encyclopedia of Archaeal and Bacterial Type Strains, Phase II (KMG-II): from individual species to whole genera.</title>
        <authorList>
            <person name="Goeker M."/>
        </authorList>
    </citation>
    <scope>NUCLEOTIDE SEQUENCE [LARGE SCALE GENOMIC DNA]</scope>
    <source>
        <strain evidence="1 4">DSM 17797</strain>
    </source>
</reference>
<dbReference type="Proteomes" id="UP000237771">
    <property type="component" value="Unassembled WGS sequence"/>
</dbReference>
<evidence type="ECO:0000313" key="1">
    <source>
        <dbReference type="EMBL" id="PRZ23292.1"/>
    </source>
</evidence>
<keyword evidence="4" id="KW-1185">Reference proteome</keyword>
<evidence type="ECO:0000313" key="2">
    <source>
        <dbReference type="EMBL" id="SHG89262.1"/>
    </source>
</evidence>
<name>A0A1M5NIE1_9FLAO</name>
<dbReference type="Proteomes" id="UP000184384">
    <property type="component" value="Unassembled WGS sequence"/>
</dbReference>
<evidence type="ECO:0000313" key="3">
    <source>
        <dbReference type="Proteomes" id="UP000184384"/>
    </source>
</evidence>
<proteinExistence type="predicted"/>
<protein>
    <submittedName>
        <fullName evidence="2">Uncharacterized protein</fullName>
    </submittedName>
</protein>
<evidence type="ECO:0000313" key="4">
    <source>
        <dbReference type="Proteomes" id="UP000237771"/>
    </source>
</evidence>
<organism evidence="2 3">
    <name type="scientific">Flavobacterium granuli</name>
    <dbReference type="NCBI Taxonomy" id="280093"/>
    <lineage>
        <taxon>Bacteria</taxon>
        <taxon>Pseudomonadati</taxon>
        <taxon>Bacteroidota</taxon>
        <taxon>Flavobacteriia</taxon>
        <taxon>Flavobacteriales</taxon>
        <taxon>Flavobacteriaceae</taxon>
        <taxon>Flavobacterium</taxon>
    </lineage>
</organism>
<sequence length="59" mass="6490">MFCRLSVMGCGLSVIGFGFWGSVDGGRTTINGYYADNPFLTTNTPDLTLLGLWVVRREL</sequence>
<dbReference type="EMBL" id="PVUB01000005">
    <property type="protein sequence ID" value="PRZ23292.1"/>
    <property type="molecule type" value="Genomic_DNA"/>
</dbReference>
<reference evidence="2" key="1">
    <citation type="submission" date="2016-11" db="EMBL/GenBank/DDBJ databases">
        <authorList>
            <person name="Jaros S."/>
            <person name="Januszkiewicz K."/>
            <person name="Wedrychowicz H."/>
        </authorList>
    </citation>
    <scope>NUCLEOTIDE SEQUENCE [LARGE SCALE GENOMIC DNA]</scope>
    <source>
        <strain evidence="2">DSM 19729</strain>
    </source>
</reference>
<dbReference type="AlphaFoldDB" id="A0A1M5NIE1"/>
<gene>
    <name evidence="1" type="ORF">BC624_10514</name>
    <name evidence="2" type="ORF">SAMN05443373_10514</name>
</gene>